<accession>A0A8H6BWL8</accession>
<dbReference type="SUPFAM" id="SSF53254">
    <property type="entry name" value="Phosphoglycerate mutase-like"/>
    <property type="match status" value="1"/>
</dbReference>
<gene>
    <name evidence="6" type="ORF">FOB64_005322</name>
</gene>
<protein>
    <submittedName>
        <fullName evidence="6">Histidine phosphatase (Branch 1) family protein</fullName>
    </submittedName>
</protein>
<dbReference type="PANTHER" id="PTHR10794">
    <property type="entry name" value="ABHYDROLASE DOMAIN-CONTAINING PROTEIN"/>
    <property type="match status" value="1"/>
</dbReference>
<feature type="active site" description="Tele-phosphohistidine intermediate" evidence="2">
    <location>
        <position position="487"/>
    </location>
</feature>
<dbReference type="FunFam" id="3.40.50.1240:FF:000022">
    <property type="entry name" value="Phosphoglycerate mutase family protein"/>
    <property type="match status" value="1"/>
</dbReference>
<evidence type="ECO:0000256" key="3">
    <source>
        <dbReference type="PIRSR" id="PIRSR613078-2"/>
    </source>
</evidence>
<dbReference type="InterPro" id="IPR029033">
    <property type="entry name" value="His_PPase_superfam"/>
</dbReference>
<dbReference type="GO" id="GO:0008126">
    <property type="term" value="F:acetylesterase activity"/>
    <property type="evidence" value="ECO:0007669"/>
    <property type="project" value="TreeGrafter"/>
</dbReference>
<feature type="active site" description="Proton donor/acceptor" evidence="2">
    <location>
        <position position="575"/>
    </location>
</feature>
<evidence type="ECO:0000313" key="7">
    <source>
        <dbReference type="Proteomes" id="UP000536275"/>
    </source>
</evidence>
<dbReference type="InterPro" id="IPR013078">
    <property type="entry name" value="His_Pase_superF_clade-1"/>
</dbReference>
<comment type="caution">
    <text evidence="6">The sequence shown here is derived from an EMBL/GenBank/DDBJ whole genome shotgun (WGS) entry which is preliminary data.</text>
</comment>
<dbReference type="Pfam" id="PF00561">
    <property type="entry name" value="Abhydrolase_1"/>
    <property type="match status" value="1"/>
</dbReference>
<evidence type="ECO:0000256" key="2">
    <source>
        <dbReference type="PIRSR" id="PIRSR613078-1"/>
    </source>
</evidence>
<organism evidence="6 7">
    <name type="scientific">Candida albicans</name>
    <name type="common">Yeast</name>
    <dbReference type="NCBI Taxonomy" id="5476"/>
    <lineage>
        <taxon>Eukaryota</taxon>
        <taxon>Fungi</taxon>
        <taxon>Dikarya</taxon>
        <taxon>Ascomycota</taxon>
        <taxon>Saccharomycotina</taxon>
        <taxon>Pichiomycetes</taxon>
        <taxon>Debaryomycetaceae</taxon>
        <taxon>Candida/Lodderomyces clade</taxon>
        <taxon>Candida</taxon>
    </lineage>
</organism>
<dbReference type="InterPro" id="IPR050960">
    <property type="entry name" value="AB_hydrolase_4_sf"/>
</dbReference>
<evidence type="ECO:0000259" key="5">
    <source>
        <dbReference type="Pfam" id="PF00561"/>
    </source>
</evidence>
<dbReference type="Gene3D" id="3.40.50.1820">
    <property type="entry name" value="alpha/beta hydrolase"/>
    <property type="match status" value="1"/>
</dbReference>
<dbReference type="InterPro" id="IPR029058">
    <property type="entry name" value="AB_hydrolase_fold"/>
</dbReference>
<dbReference type="SUPFAM" id="SSF53474">
    <property type="entry name" value="alpha/beta-Hydrolases"/>
    <property type="match status" value="1"/>
</dbReference>
<feature type="compositionally biased region" description="Polar residues" evidence="4">
    <location>
        <begin position="23"/>
        <end position="39"/>
    </location>
</feature>
<dbReference type="EMBL" id="JABWAD010000060">
    <property type="protein sequence ID" value="KAF6063696.1"/>
    <property type="molecule type" value="Genomic_DNA"/>
</dbReference>
<dbReference type="FunFam" id="3.40.50.1820:FF:000290">
    <property type="entry name" value="Alpha/Beta hydrolase protein"/>
    <property type="match status" value="1"/>
</dbReference>
<proteinExistence type="inferred from homology"/>
<dbReference type="GO" id="GO:0047372">
    <property type="term" value="F:monoacylglycerol lipase activity"/>
    <property type="evidence" value="ECO:0007669"/>
    <property type="project" value="TreeGrafter"/>
</dbReference>
<dbReference type="AlphaFoldDB" id="A0A8H6BWL8"/>
<evidence type="ECO:0000256" key="1">
    <source>
        <dbReference type="ARBA" id="ARBA00010884"/>
    </source>
</evidence>
<feature type="region of interest" description="Disordered" evidence="4">
    <location>
        <begin position="16"/>
        <end position="56"/>
    </location>
</feature>
<dbReference type="InterPro" id="IPR000952">
    <property type="entry name" value="AB_hydrolase_4_CS"/>
</dbReference>
<dbReference type="SMART" id="SM00855">
    <property type="entry name" value="PGAM"/>
    <property type="match status" value="1"/>
</dbReference>
<reference evidence="6 7" key="1">
    <citation type="submission" date="2020-03" db="EMBL/GenBank/DDBJ databases">
        <title>FDA dAtabase for Regulatory Grade micrObial Sequences (FDA-ARGOS): Supporting development and validation of Infectious Disease Dx tests.</title>
        <authorList>
            <person name="Campos J."/>
            <person name="Goldberg B."/>
            <person name="Tallon L."/>
            <person name="Sadzewicz L."/>
            <person name="Vavikolanu K."/>
            <person name="Mehta A."/>
            <person name="Aluvathingal J."/>
            <person name="Nadendla S."/>
            <person name="Nandy P."/>
            <person name="Geyer C."/>
            <person name="Yan Y."/>
            <person name="Sichtig H."/>
        </authorList>
    </citation>
    <scope>NUCLEOTIDE SEQUENCE [LARGE SCALE GENOMIC DNA]</scope>
    <source>
        <strain evidence="6 7">FDAARGOS_656</strain>
    </source>
</reference>
<dbReference type="PANTHER" id="PTHR10794:SF63">
    <property type="entry name" value="ALPHA_BETA HYDROLASE 1, ISOFORM A"/>
    <property type="match status" value="1"/>
</dbReference>
<dbReference type="PROSITE" id="PS01133">
    <property type="entry name" value="UPF0017"/>
    <property type="match status" value="1"/>
</dbReference>
<dbReference type="Proteomes" id="UP000536275">
    <property type="component" value="Unassembled WGS sequence"/>
</dbReference>
<sequence length="713" mass="81084">MSGFFVSRVESHFSKNPIKFKPRSNSSHEANNNTTSNLINKFKPKKTSKGTDNELPNSIPEMIQTAIPEFSPKYSFFVNPLLSSGHTQTAYTALNKFENQHEVHYKREIITIENKPYTLPNGDQLYYDQWKDLNHEQYKPESQTRPLPPRTEFKNPNEDLISDDEKPLLIILHGLSGGSYEAYLRAVIDKIIEPPFEFDAMVINSRGCANHTITSPQLYNGLWTNDVRYVINEIVSKRWPQKRVFLMGFSLGAAILANYLGQEGAHASPQIKGSVAIGCPWDFVDGSFQLRESVIGHYIYSPTMANNLLKLLNSHHILLANDLVKQYKEDPTRNEIKFLKQFDNEFTAKMFGLNSADEYYRKASPIQRLLNVRVPMVILSSLDDPVVGSRSLPYSEVNLNPYVSLITTSVGGHLGWFAINGDRWYVEPVCKLLTVLNQYDADKESIVELPVDISETSWKYDRLVNAKPERNNIMTKSPCPRLIFVRHGQTEWSKSGQYTSRTDLDLTPFGVKQMRNTGKGLIGPGNLQMIKPENLTHIFVSPRKRAQRTSQLLLEEVDPEIKDKIPIEIDEDVREWEYGEYEGLKTNEIIELRKQKGLDKDSEWTIWGKGCEGGEQHYEVAARLDRFIEKIQKIHREALAKGVASDIIVVAHGHILRCLVARWVKRELSTNPQLILDAGGVGVLSYQHHNVDEPAIYLAGAFTVPVEEEGADI</sequence>
<dbReference type="Gene3D" id="3.40.50.1240">
    <property type="entry name" value="Phosphoglycerate mutase-like"/>
    <property type="match status" value="1"/>
</dbReference>
<feature type="domain" description="AB hydrolase-1" evidence="5">
    <location>
        <begin position="167"/>
        <end position="394"/>
    </location>
</feature>
<feature type="binding site" evidence="3">
    <location>
        <position position="545"/>
    </location>
    <ligand>
        <name>substrate</name>
    </ligand>
</feature>
<name>A0A8H6BWL8_CANAX</name>
<feature type="binding site" evidence="3">
    <location>
        <begin position="575"/>
        <end position="578"/>
    </location>
    <ligand>
        <name>substrate</name>
    </ligand>
</feature>
<evidence type="ECO:0000256" key="4">
    <source>
        <dbReference type="SAM" id="MobiDB-lite"/>
    </source>
</evidence>
<comment type="similarity">
    <text evidence="1">Belongs to the AB hydrolase superfamily. AB hydrolase 4 family.</text>
</comment>
<dbReference type="GO" id="GO:0051793">
    <property type="term" value="P:medium-chain fatty acid catabolic process"/>
    <property type="evidence" value="ECO:0007669"/>
    <property type="project" value="TreeGrafter"/>
</dbReference>
<evidence type="ECO:0000313" key="6">
    <source>
        <dbReference type="EMBL" id="KAF6063696.1"/>
    </source>
</evidence>
<dbReference type="GO" id="GO:0051792">
    <property type="term" value="P:medium-chain fatty acid biosynthetic process"/>
    <property type="evidence" value="ECO:0007669"/>
    <property type="project" value="TreeGrafter"/>
</dbReference>
<dbReference type="CDD" id="cd07067">
    <property type="entry name" value="HP_PGM_like"/>
    <property type="match status" value="1"/>
</dbReference>
<dbReference type="Pfam" id="PF00300">
    <property type="entry name" value="His_Phos_1"/>
    <property type="match status" value="1"/>
</dbReference>
<dbReference type="InterPro" id="IPR000073">
    <property type="entry name" value="AB_hydrolase_1"/>
</dbReference>